<name>A0A318XQ17_9FIRM</name>
<evidence type="ECO:0000313" key="2">
    <source>
        <dbReference type="Proteomes" id="UP000248132"/>
    </source>
</evidence>
<keyword evidence="2" id="KW-1185">Reference proteome</keyword>
<accession>A0A318XQ17</accession>
<dbReference type="AlphaFoldDB" id="A0A318XQ17"/>
<dbReference type="Proteomes" id="UP000248132">
    <property type="component" value="Unassembled WGS sequence"/>
</dbReference>
<dbReference type="EMBL" id="QKMR01000004">
    <property type="protein sequence ID" value="PYG89155.1"/>
    <property type="molecule type" value="Genomic_DNA"/>
</dbReference>
<proteinExistence type="predicted"/>
<comment type="caution">
    <text evidence="1">The sequence shown here is derived from an EMBL/GenBank/DDBJ whole genome shotgun (WGS) entry which is preliminary data.</text>
</comment>
<protein>
    <submittedName>
        <fullName evidence="1">Uncharacterized protein</fullName>
    </submittedName>
</protein>
<evidence type="ECO:0000313" key="1">
    <source>
        <dbReference type="EMBL" id="PYG89155.1"/>
    </source>
</evidence>
<reference evidence="1 2" key="1">
    <citation type="submission" date="2018-06" db="EMBL/GenBank/DDBJ databases">
        <title>Genomic Encyclopedia of Type Strains, Phase I: the one thousand microbial genomes (KMG-I) project.</title>
        <authorList>
            <person name="Kyrpides N."/>
        </authorList>
    </citation>
    <scope>NUCLEOTIDE SEQUENCE [LARGE SCALE GENOMIC DNA]</scope>
    <source>
        <strain evidence="1 2">DSM 19573</strain>
    </source>
</reference>
<organism evidence="1 2">
    <name type="scientific">Ruminiclostridium sufflavum DSM 19573</name>
    <dbReference type="NCBI Taxonomy" id="1121337"/>
    <lineage>
        <taxon>Bacteria</taxon>
        <taxon>Bacillati</taxon>
        <taxon>Bacillota</taxon>
        <taxon>Clostridia</taxon>
        <taxon>Eubacteriales</taxon>
        <taxon>Oscillospiraceae</taxon>
        <taxon>Ruminiclostridium</taxon>
    </lineage>
</organism>
<gene>
    <name evidence="1" type="ORF">LY28_00978</name>
</gene>
<sequence>MIKIIRIFIAVCILGIVAGFSLQQKDDIQSYIGKTFKYKTTKPVDKTVPSVKTDWQGESNRQPSKLIAFCPDITAMRIYDFLAYG</sequence>